<feature type="transmembrane region" description="Helical" evidence="8">
    <location>
        <begin position="346"/>
        <end position="375"/>
    </location>
</feature>
<dbReference type="Gene3D" id="1.20.1560.10">
    <property type="entry name" value="ABC transporter type 1, transmembrane domain"/>
    <property type="match status" value="1"/>
</dbReference>
<keyword evidence="3 8" id="KW-0812">Transmembrane</keyword>
<reference evidence="11" key="1">
    <citation type="submission" date="2015-08" db="EMBL/GenBank/DDBJ databases">
        <title>Complete DNA Sequence of Pseudomonas syringae pv. actinidiae, the Causal Agent of Kiwifruit Canker Disease.</title>
        <authorList>
            <person name="Rikkerink E.H.A."/>
            <person name="Fineran P.C."/>
        </authorList>
    </citation>
    <scope>NUCLEOTIDE SEQUENCE</scope>
    <source>
        <strain evidence="11">DSM 13666</strain>
    </source>
</reference>
<feature type="domain" description="ABC transporter" evidence="9">
    <location>
        <begin position="428"/>
        <end position="662"/>
    </location>
</feature>
<keyword evidence="7 8" id="KW-0472">Membrane</keyword>
<feature type="transmembrane region" description="Helical" evidence="8">
    <location>
        <begin position="148"/>
        <end position="165"/>
    </location>
</feature>
<dbReference type="InterPro" id="IPR011527">
    <property type="entry name" value="ABC1_TM_dom"/>
</dbReference>
<dbReference type="CDD" id="cd03254">
    <property type="entry name" value="ABCC_Glucan_exporter_like"/>
    <property type="match status" value="1"/>
</dbReference>
<proteinExistence type="predicted"/>
<dbReference type="FunFam" id="3.40.50.300:FF:000287">
    <property type="entry name" value="Multidrug ABC transporter ATP-binding protein"/>
    <property type="match status" value="1"/>
</dbReference>
<feature type="domain" description="ABC transmembrane type-1" evidence="10">
    <location>
        <begin position="19"/>
        <end position="397"/>
    </location>
</feature>
<feature type="transmembrane region" description="Helical" evidence="8">
    <location>
        <begin position="251"/>
        <end position="269"/>
    </location>
</feature>
<keyword evidence="6 8" id="KW-1133">Transmembrane helix</keyword>
<evidence type="ECO:0000256" key="5">
    <source>
        <dbReference type="ARBA" id="ARBA00022840"/>
    </source>
</evidence>
<dbReference type="SUPFAM" id="SSF90123">
    <property type="entry name" value="ABC transporter transmembrane region"/>
    <property type="match status" value="1"/>
</dbReference>
<evidence type="ECO:0000256" key="7">
    <source>
        <dbReference type="ARBA" id="ARBA00023136"/>
    </source>
</evidence>
<gene>
    <name evidence="11" type="ORF">AMD02_13585</name>
</gene>
<dbReference type="InterPro" id="IPR003439">
    <property type="entry name" value="ABC_transporter-like_ATP-bd"/>
</dbReference>
<dbReference type="PROSITE" id="PS50893">
    <property type="entry name" value="ABC_TRANSPORTER_2"/>
    <property type="match status" value="1"/>
</dbReference>
<dbReference type="EMBL" id="LILD01000001">
    <property type="protein sequence ID" value="KOO39766.1"/>
    <property type="molecule type" value="Genomic_DNA"/>
</dbReference>
<dbReference type="InterPro" id="IPR027417">
    <property type="entry name" value="P-loop_NTPase"/>
</dbReference>
<dbReference type="GeneID" id="87596784"/>
<dbReference type="PANTHER" id="PTHR43394:SF1">
    <property type="entry name" value="ATP-BINDING CASSETTE SUB-FAMILY B MEMBER 10, MITOCHONDRIAL"/>
    <property type="match status" value="1"/>
</dbReference>
<protein>
    <submittedName>
        <fullName evidence="11">Multidrug ABC transporter permease</fullName>
    </submittedName>
</protein>
<accession>A0A0M0KLL8</accession>
<dbReference type="GO" id="GO:0015421">
    <property type="term" value="F:ABC-type oligopeptide transporter activity"/>
    <property type="evidence" value="ECO:0007669"/>
    <property type="project" value="TreeGrafter"/>
</dbReference>
<dbReference type="PROSITE" id="PS00211">
    <property type="entry name" value="ABC_TRANSPORTER_1"/>
    <property type="match status" value="1"/>
</dbReference>
<dbReference type="Pfam" id="PF00664">
    <property type="entry name" value="ABC_membrane"/>
    <property type="match status" value="1"/>
</dbReference>
<dbReference type="SUPFAM" id="SSF52540">
    <property type="entry name" value="P-loop containing nucleoside triphosphate hydrolases"/>
    <property type="match status" value="1"/>
</dbReference>
<dbReference type="Gene3D" id="3.40.50.300">
    <property type="entry name" value="P-loop containing nucleotide triphosphate hydrolases"/>
    <property type="match status" value="1"/>
</dbReference>
<dbReference type="GO" id="GO:0005524">
    <property type="term" value="F:ATP binding"/>
    <property type="evidence" value="ECO:0007669"/>
    <property type="project" value="UniProtKB-KW"/>
</dbReference>
<dbReference type="AlphaFoldDB" id="A0A0M0KLL8"/>
<dbReference type="InterPro" id="IPR003593">
    <property type="entry name" value="AAA+_ATPase"/>
</dbReference>
<evidence type="ECO:0000259" key="9">
    <source>
        <dbReference type="PROSITE" id="PS50893"/>
    </source>
</evidence>
<keyword evidence="4" id="KW-0547">Nucleotide-binding</keyword>
<organism evidence="11">
    <name type="scientific">Halalkalibacterium halodurans</name>
    <name type="common">Bacillus halodurans</name>
    <dbReference type="NCBI Taxonomy" id="86665"/>
    <lineage>
        <taxon>Bacteria</taxon>
        <taxon>Bacillati</taxon>
        <taxon>Bacillota</taxon>
        <taxon>Bacilli</taxon>
        <taxon>Bacillales</taxon>
        <taxon>Bacillaceae</taxon>
        <taxon>Halalkalibacterium (ex Joshi et al. 2022)</taxon>
    </lineage>
</organism>
<dbReference type="PANTHER" id="PTHR43394">
    <property type="entry name" value="ATP-DEPENDENT PERMEASE MDL1, MITOCHONDRIAL"/>
    <property type="match status" value="1"/>
</dbReference>
<dbReference type="InterPro" id="IPR039421">
    <property type="entry name" value="Type_1_exporter"/>
</dbReference>
<evidence type="ECO:0000256" key="8">
    <source>
        <dbReference type="SAM" id="Phobius"/>
    </source>
</evidence>
<sequence length="674" mass="75752">MTAGKRLYQYALTSKKTILFALALLTVSVAAGLTGPFIAMTIIDRHITGIEEPWYETTEQAKAVEYNGTWYIRETYMPDDAPREHEVQIAQVGLTFVFTEEPLPMDGAKSYNDGVLRVTVGDDMYETEAVPLTTQEVMAFFTPEIRPIVQLLLFYFGLMVVASFFQYGQRFYLQKAANRIIQRLRIDLFNHLSRLPVRFFDNMPAGKVVSRITNDTEAIRELYVAVLANFFTSIIYMIGIYIAMFLLDVRLAFICLGLIPILVLWIVLYRKYASAINHRIRSKISEINASMNENIQGMSIIQAFVREKDSADTFDRLNDSHYRDQVKLLRLNALTGHNLSWVLRNLVFVGLIWSIAGTSLGAGNALTLGVLYAFVDYVNRLFEPVNRIVHQLPNLEQARVAGERVFELMDKEGTEVSDETIPRPKGDVVFDNVSFAYKEDEKVLKNLTFHAKPGQTIGLVGHTGSGKSSIMNLLFRFYDCDDGQIRIDGQDIKEISPQALRQHMGIVLQEPYLFTGTVASNLSLSNPAITREAMEEALRLVDGEHVFADLEQGLDEEVKEKGSTLSSGQRQLISFARALVADPAILVLDEATSNIDSETEAIIQRGLEALKRGRTTFVIAHRLSTIKNADQILVLDKGKIIESGTHDELMERDGAYAQMYHLQNQERSAASTAG</sequence>
<evidence type="ECO:0000256" key="6">
    <source>
        <dbReference type="ARBA" id="ARBA00022989"/>
    </source>
</evidence>
<dbReference type="InterPro" id="IPR036640">
    <property type="entry name" value="ABC1_TM_sf"/>
</dbReference>
<dbReference type="GO" id="GO:0005886">
    <property type="term" value="C:plasma membrane"/>
    <property type="evidence" value="ECO:0007669"/>
    <property type="project" value="UniProtKB-SubCell"/>
</dbReference>
<dbReference type="PATRIC" id="fig|136160.3.peg.3165"/>
<dbReference type="SMART" id="SM00382">
    <property type="entry name" value="AAA"/>
    <property type="match status" value="1"/>
</dbReference>
<dbReference type="CDD" id="cd18544">
    <property type="entry name" value="ABC_6TM_TmrA_like"/>
    <property type="match status" value="1"/>
</dbReference>
<evidence type="ECO:0000256" key="4">
    <source>
        <dbReference type="ARBA" id="ARBA00022741"/>
    </source>
</evidence>
<evidence type="ECO:0000313" key="11">
    <source>
        <dbReference type="EMBL" id="KOO39766.1"/>
    </source>
</evidence>
<dbReference type="Pfam" id="PF00005">
    <property type="entry name" value="ABC_tran"/>
    <property type="match status" value="1"/>
</dbReference>
<evidence type="ECO:0000256" key="2">
    <source>
        <dbReference type="ARBA" id="ARBA00022448"/>
    </source>
</evidence>
<dbReference type="PROSITE" id="PS50929">
    <property type="entry name" value="ABC_TM1F"/>
    <property type="match status" value="1"/>
</dbReference>
<feature type="transmembrane region" description="Helical" evidence="8">
    <location>
        <begin position="222"/>
        <end position="245"/>
    </location>
</feature>
<evidence type="ECO:0000259" key="10">
    <source>
        <dbReference type="PROSITE" id="PS50929"/>
    </source>
</evidence>
<name>A0A0M0KLL8_ALKHA</name>
<comment type="caution">
    <text evidence="11">The sequence shown here is derived from an EMBL/GenBank/DDBJ whole genome shotgun (WGS) entry which is preliminary data.</text>
</comment>
<keyword evidence="2" id="KW-0813">Transport</keyword>
<dbReference type="GO" id="GO:0016887">
    <property type="term" value="F:ATP hydrolysis activity"/>
    <property type="evidence" value="ECO:0007669"/>
    <property type="project" value="InterPro"/>
</dbReference>
<dbReference type="InterPro" id="IPR017871">
    <property type="entry name" value="ABC_transporter-like_CS"/>
</dbReference>
<evidence type="ECO:0000256" key="3">
    <source>
        <dbReference type="ARBA" id="ARBA00022692"/>
    </source>
</evidence>
<comment type="subcellular location">
    <subcellularLocation>
        <location evidence="1">Cell membrane</location>
        <topology evidence="1">Multi-pass membrane protein</topology>
    </subcellularLocation>
</comment>
<dbReference type="RefSeq" id="WP_053431638.1">
    <property type="nucleotide sequence ID" value="NZ_CP040441.1"/>
</dbReference>
<evidence type="ECO:0000256" key="1">
    <source>
        <dbReference type="ARBA" id="ARBA00004651"/>
    </source>
</evidence>
<keyword evidence="5" id="KW-0067">ATP-binding</keyword>